<feature type="transmembrane region" description="Helical" evidence="6">
    <location>
        <begin position="475"/>
        <end position="500"/>
    </location>
</feature>
<dbReference type="AlphaFoldDB" id="A0AAW9DML1"/>
<evidence type="ECO:0000259" key="7">
    <source>
        <dbReference type="Pfam" id="PF00361"/>
    </source>
</evidence>
<feature type="transmembrane region" description="Helical" evidence="6">
    <location>
        <begin position="201"/>
        <end position="221"/>
    </location>
</feature>
<dbReference type="Pfam" id="PF00361">
    <property type="entry name" value="Proton_antipo_M"/>
    <property type="match status" value="1"/>
</dbReference>
<feature type="domain" description="NADH-Ubiquinone oxidoreductase (complex I) chain 5 N-terminal" evidence="8">
    <location>
        <begin position="67"/>
        <end position="106"/>
    </location>
</feature>
<feature type="domain" description="NADH:quinone oxidoreductase/Mrp antiporter transmembrane" evidence="7">
    <location>
        <begin position="122"/>
        <end position="410"/>
    </location>
</feature>
<dbReference type="PRINTS" id="PR01434">
    <property type="entry name" value="NADHDHGNASE5"/>
</dbReference>
<evidence type="ECO:0000256" key="1">
    <source>
        <dbReference type="ARBA" id="ARBA00004127"/>
    </source>
</evidence>
<keyword evidence="2 5" id="KW-0812">Transmembrane</keyword>
<dbReference type="InterPro" id="IPR003945">
    <property type="entry name" value="NU5C-like"/>
</dbReference>
<feature type="transmembrane region" description="Helical" evidence="6">
    <location>
        <begin position="312"/>
        <end position="333"/>
    </location>
</feature>
<dbReference type="GO" id="GO:0003954">
    <property type="term" value="F:NADH dehydrogenase activity"/>
    <property type="evidence" value="ECO:0007669"/>
    <property type="project" value="TreeGrafter"/>
</dbReference>
<protein>
    <submittedName>
        <fullName evidence="9">Proton-conducting transporter membrane subunit</fullName>
    </submittedName>
</protein>
<dbReference type="InterPro" id="IPR001516">
    <property type="entry name" value="Proton_antipo_N"/>
</dbReference>
<dbReference type="GO" id="GO:0016020">
    <property type="term" value="C:membrane"/>
    <property type="evidence" value="ECO:0007669"/>
    <property type="project" value="UniProtKB-SubCell"/>
</dbReference>
<feature type="transmembrane region" description="Helical" evidence="6">
    <location>
        <begin position="155"/>
        <end position="181"/>
    </location>
</feature>
<keyword evidence="3 6" id="KW-1133">Transmembrane helix</keyword>
<feature type="transmembrane region" description="Helical" evidence="6">
    <location>
        <begin position="70"/>
        <end position="90"/>
    </location>
</feature>
<dbReference type="PANTHER" id="PTHR42829">
    <property type="entry name" value="NADH-UBIQUINONE OXIDOREDUCTASE CHAIN 5"/>
    <property type="match status" value="1"/>
</dbReference>
<keyword evidence="10" id="KW-1185">Reference proteome</keyword>
<sequence>MERLVFLLIILPLISAGIVGFGQFGRRSAAISIGFNVAVFAIALFLLAASLDGVPNGVLHLNPVWGSVQFDPLAVLMAAVISGIGLIVHVYSRRYMAEESGYARFFALLDLMVVCLLLMVCAADLLTLVIAWNLIGLVLFWLLDHRLASPSAYRYGFWTFITYRFGDLPLVLAALILHRLYGSWSMAVVFAKVAADPTMTLAGGLPVAETVAALVALSAFARSAQFLLHNWLPYTMDGPTPVSALMHAGIVNAGAFIINRFAPVFVAAGVVLHWVFVVGLVTAIAGSLLMLAQNDIKKSLGYSTMGQMGFMIMECGVGAFSLAIFHLIAHGLFKATLFLSSGSAINQARADDGVPKSELYTFVVERRPTAYRQPWQLMALITLAVPAGILLIAHWLVGAGILAEQGAIVLLFFGWITGAQLLFSIHRMDSENPWRMVSLAVISLVVIVLGYTFISHAFDLFLYPDAAFRRAIFSAAAISPVAFDGVVVLVTLVIVAGWILAYRATHQDKESDDRTTRSWLIYYALISREFYIADLYAAASRGVLSASRRVNLWLRWV</sequence>
<feature type="transmembrane region" description="Helical" evidence="6">
    <location>
        <begin position="408"/>
        <end position="425"/>
    </location>
</feature>
<evidence type="ECO:0000259" key="8">
    <source>
        <dbReference type="Pfam" id="PF00662"/>
    </source>
</evidence>
<dbReference type="Pfam" id="PF00662">
    <property type="entry name" value="Proton_antipo_N"/>
    <property type="match status" value="1"/>
</dbReference>
<comment type="subcellular location">
    <subcellularLocation>
        <location evidence="1">Endomembrane system</location>
        <topology evidence="1">Multi-pass membrane protein</topology>
    </subcellularLocation>
    <subcellularLocation>
        <location evidence="5">Membrane</location>
        <topology evidence="5">Multi-pass membrane protein</topology>
    </subcellularLocation>
</comment>
<keyword evidence="4 6" id="KW-0472">Membrane</keyword>
<evidence type="ECO:0000256" key="3">
    <source>
        <dbReference type="ARBA" id="ARBA00022989"/>
    </source>
</evidence>
<organism evidence="9 10">
    <name type="scientific">Acidiphilium acidophilum</name>
    <name type="common">Thiobacillus acidophilus</name>
    <dbReference type="NCBI Taxonomy" id="76588"/>
    <lineage>
        <taxon>Bacteria</taxon>
        <taxon>Pseudomonadati</taxon>
        <taxon>Pseudomonadota</taxon>
        <taxon>Alphaproteobacteria</taxon>
        <taxon>Acetobacterales</taxon>
        <taxon>Acidocellaceae</taxon>
        <taxon>Acidiphilium</taxon>
    </lineage>
</organism>
<gene>
    <name evidence="9" type="ORF">SIL87_05165</name>
</gene>
<reference evidence="9 10" key="1">
    <citation type="submission" date="2023-11" db="EMBL/GenBank/DDBJ databases">
        <title>MicrobeMod: A computational toolkit for identifying prokaryotic methylation and restriction-modification with nanopore sequencing.</title>
        <authorList>
            <person name="Crits-Christoph A."/>
            <person name="Kang S.C."/>
            <person name="Lee H."/>
            <person name="Ostrov N."/>
        </authorList>
    </citation>
    <scope>NUCLEOTIDE SEQUENCE [LARGE SCALE GENOMIC DNA]</scope>
    <source>
        <strain evidence="9 10">DSMZ 700</strain>
    </source>
</reference>
<dbReference type="GO" id="GO:0008137">
    <property type="term" value="F:NADH dehydrogenase (ubiquinone) activity"/>
    <property type="evidence" value="ECO:0007669"/>
    <property type="project" value="InterPro"/>
</dbReference>
<evidence type="ECO:0000256" key="2">
    <source>
        <dbReference type="ARBA" id="ARBA00022692"/>
    </source>
</evidence>
<evidence type="ECO:0000256" key="6">
    <source>
        <dbReference type="SAM" id="Phobius"/>
    </source>
</evidence>
<comment type="caution">
    <text evidence="9">The sequence shown here is derived from an EMBL/GenBank/DDBJ whole genome shotgun (WGS) entry which is preliminary data.</text>
</comment>
<evidence type="ECO:0000313" key="10">
    <source>
        <dbReference type="Proteomes" id="UP001279553"/>
    </source>
</evidence>
<proteinExistence type="predicted"/>
<evidence type="ECO:0000313" key="9">
    <source>
        <dbReference type="EMBL" id="MDX5930156.1"/>
    </source>
</evidence>
<dbReference type="PANTHER" id="PTHR42829:SF1">
    <property type="entry name" value="INORGANIC CARBON TRANSPORTER SUBUNIT DABB-RELATED"/>
    <property type="match status" value="1"/>
</dbReference>
<dbReference type="GO" id="GO:0012505">
    <property type="term" value="C:endomembrane system"/>
    <property type="evidence" value="ECO:0007669"/>
    <property type="project" value="UniProtKB-SubCell"/>
</dbReference>
<feature type="transmembrane region" description="Helical" evidence="6">
    <location>
        <begin position="31"/>
        <end position="50"/>
    </location>
</feature>
<dbReference type="Proteomes" id="UP001279553">
    <property type="component" value="Unassembled WGS sequence"/>
</dbReference>
<evidence type="ECO:0000256" key="4">
    <source>
        <dbReference type="ARBA" id="ARBA00023136"/>
    </source>
</evidence>
<dbReference type="GO" id="GO:0042773">
    <property type="term" value="P:ATP synthesis coupled electron transport"/>
    <property type="evidence" value="ECO:0007669"/>
    <property type="project" value="InterPro"/>
</dbReference>
<dbReference type="InterPro" id="IPR001750">
    <property type="entry name" value="ND/Mrp_TM"/>
</dbReference>
<dbReference type="RefSeq" id="WP_319613120.1">
    <property type="nucleotide sequence ID" value="NZ_JAWXYB010000018.1"/>
</dbReference>
<feature type="transmembrane region" description="Helical" evidence="6">
    <location>
        <begin position="6"/>
        <end position="24"/>
    </location>
</feature>
<name>A0AAW9DML1_ACIAO</name>
<accession>A0AAW9DML1</accession>
<feature type="transmembrane region" description="Helical" evidence="6">
    <location>
        <begin position="437"/>
        <end position="463"/>
    </location>
</feature>
<feature type="transmembrane region" description="Helical" evidence="6">
    <location>
        <begin position="264"/>
        <end position="291"/>
    </location>
</feature>
<dbReference type="GO" id="GO:0015990">
    <property type="term" value="P:electron transport coupled proton transport"/>
    <property type="evidence" value="ECO:0007669"/>
    <property type="project" value="TreeGrafter"/>
</dbReference>
<feature type="transmembrane region" description="Helical" evidence="6">
    <location>
        <begin position="375"/>
        <end position="396"/>
    </location>
</feature>
<dbReference type="EMBL" id="JAWXYB010000018">
    <property type="protein sequence ID" value="MDX5930156.1"/>
    <property type="molecule type" value="Genomic_DNA"/>
</dbReference>
<feature type="transmembrane region" description="Helical" evidence="6">
    <location>
        <begin position="242"/>
        <end position="258"/>
    </location>
</feature>
<evidence type="ECO:0000256" key="5">
    <source>
        <dbReference type="RuleBase" id="RU000320"/>
    </source>
</evidence>